<proteinExistence type="predicted"/>
<gene>
    <name evidence="1" type="ORF">GSI_14718</name>
</gene>
<keyword evidence="2" id="KW-1185">Reference proteome</keyword>
<accession>A0A2G8RPH8</accession>
<name>A0A2G8RPH8_9APHY</name>
<dbReference type="EMBL" id="AYKW01000068">
    <property type="protein sequence ID" value="PIL23407.1"/>
    <property type="molecule type" value="Genomic_DNA"/>
</dbReference>
<sequence>MANLASTLEGIELWDIRFSEFSVAGPQFPTVHSLAAHISRGTPHLDALLHMFPSLSGTLSFPLFDLVPVGHSDLQVDDLREANKHAQEALGA</sequence>
<dbReference type="AlphaFoldDB" id="A0A2G8RPH8"/>
<reference evidence="1 2" key="1">
    <citation type="journal article" date="2015" name="Sci. Rep.">
        <title>Chromosome-level genome map provides insights into diverse defense mechanisms in the medicinal fungus Ganoderma sinense.</title>
        <authorList>
            <person name="Zhu Y."/>
            <person name="Xu J."/>
            <person name="Sun C."/>
            <person name="Zhou S."/>
            <person name="Xu H."/>
            <person name="Nelson D.R."/>
            <person name="Qian J."/>
            <person name="Song J."/>
            <person name="Luo H."/>
            <person name="Xiang L."/>
            <person name="Li Y."/>
            <person name="Xu Z."/>
            <person name="Ji A."/>
            <person name="Wang L."/>
            <person name="Lu S."/>
            <person name="Hayward A."/>
            <person name="Sun W."/>
            <person name="Li X."/>
            <person name="Schwartz D.C."/>
            <person name="Wang Y."/>
            <person name="Chen S."/>
        </authorList>
    </citation>
    <scope>NUCLEOTIDE SEQUENCE [LARGE SCALE GENOMIC DNA]</scope>
    <source>
        <strain evidence="1 2">ZZ0214-1</strain>
    </source>
</reference>
<evidence type="ECO:0000313" key="2">
    <source>
        <dbReference type="Proteomes" id="UP000230002"/>
    </source>
</evidence>
<dbReference type="Proteomes" id="UP000230002">
    <property type="component" value="Unassembled WGS sequence"/>
</dbReference>
<protein>
    <submittedName>
        <fullName evidence="1">Uncharacterized protein</fullName>
    </submittedName>
</protein>
<evidence type="ECO:0000313" key="1">
    <source>
        <dbReference type="EMBL" id="PIL23407.1"/>
    </source>
</evidence>
<organism evidence="1 2">
    <name type="scientific">Ganoderma sinense ZZ0214-1</name>
    <dbReference type="NCBI Taxonomy" id="1077348"/>
    <lineage>
        <taxon>Eukaryota</taxon>
        <taxon>Fungi</taxon>
        <taxon>Dikarya</taxon>
        <taxon>Basidiomycota</taxon>
        <taxon>Agaricomycotina</taxon>
        <taxon>Agaricomycetes</taxon>
        <taxon>Polyporales</taxon>
        <taxon>Polyporaceae</taxon>
        <taxon>Ganoderma</taxon>
    </lineage>
</organism>
<comment type="caution">
    <text evidence="1">The sequence shown here is derived from an EMBL/GenBank/DDBJ whole genome shotgun (WGS) entry which is preliminary data.</text>
</comment>